<dbReference type="OrthoDB" id="193890at2"/>
<dbReference type="Proteomes" id="UP000315648">
    <property type="component" value="Unassembled WGS sequence"/>
</dbReference>
<keyword evidence="1" id="KW-0472">Membrane</keyword>
<proteinExistence type="predicted"/>
<feature type="transmembrane region" description="Helical" evidence="1">
    <location>
        <begin position="13"/>
        <end position="34"/>
    </location>
</feature>
<reference evidence="2 3" key="1">
    <citation type="submission" date="2019-07" db="EMBL/GenBank/DDBJ databases">
        <title>Description of 53C-WASEF.</title>
        <authorList>
            <person name="Pitt A."/>
            <person name="Hahn M.W."/>
        </authorList>
    </citation>
    <scope>NUCLEOTIDE SEQUENCE [LARGE SCALE GENOMIC DNA]</scope>
    <source>
        <strain evidence="2 3">53C-WASEF</strain>
    </source>
</reference>
<comment type="caution">
    <text evidence="2">The sequence shown here is derived from an EMBL/GenBank/DDBJ whole genome shotgun (WGS) entry which is preliminary data.</text>
</comment>
<protein>
    <recommendedName>
        <fullName evidence="4">Cell division protein FtsL</fullName>
    </recommendedName>
</protein>
<evidence type="ECO:0000313" key="3">
    <source>
        <dbReference type="Proteomes" id="UP000315648"/>
    </source>
</evidence>
<organism evidence="2 3">
    <name type="scientific">Rariglobus hedericola</name>
    <dbReference type="NCBI Taxonomy" id="2597822"/>
    <lineage>
        <taxon>Bacteria</taxon>
        <taxon>Pseudomonadati</taxon>
        <taxon>Verrucomicrobiota</taxon>
        <taxon>Opitutia</taxon>
        <taxon>Opitutales</taxon>
        <taxon>Opitutaceae</taxon>
        <taxon>Rariglobus</taxon>
    </lineage>
</organism>
<accession>A0A556QEL5</accession>
<dbReference type="RefSeq" id="WP_144354199.1">
    <property type="nucleotide sequence ID" value="NZ_CBCRVV010000010.1"/>
</dbReference>
<evidence type="ECO:0008006" key="4">
    <source>
        <dbReference type="Google" id="ProtNLM"/>
    </source>
</evidence>
<keyword evidence="1" id="KW-1133">Transmembrane helix</keyword>
<keyword evidence="3" id="KW-1185">Reference proteome</keyword>
<evidence type="ECO:0000256" key="1">
    <source>
        <dbReference type="SAM" id="Phobius"/>
    </source>
</evidence>
<sequence length="136" mass="15349">MNKKDTHAFVNQLLIYTLVMICFSGSIGLGTVWLRHQISLTANNTKLLEQRIVEAERHLSELNTQVTGEQSIDVLARRNTEWKLGLVLPKEPQVVRVSESPERRLASRNNAEVFAPEAVITGTVTPVRFRLANNSR</sequence>
<gene>
    <name evidence="2" type="ORF">FPL22_16800</name>
</gene>
<dbReference type="EMBL" id="VMBG01000004">
    <property type="protein sequence ID" value="TSJ75057.1"/>
    <property type="molecule type" value="Genomic_DNA"/>
</dbReference>
<keyword evidence="1" id="KW-0812">Transmembrane</keyword>
<name>A0A556QEL5_9BACT</name>
<dbReference type="AlphaFoldDB" id="A0A556QEL5"/>
<evidence type="ECO:0000313" key="2">
    <source>
        <dbReference type="EMBL" id="TSJ75057.1"/>
    </source>
</evidence>